<dbReference type="STRING" id="492660.SAMN05192566_1554"/>
<sequence length="105" mass="11799">MKPEQVIAKRLREAREELGLTLEAVGVLAGIDEATAKVRMSQYENARHTPPISMLFKLALALKKPPAWFIVEDELKEPLAIINTLNSTAKSKFIVELQKQLEDSK</sequence>
<dbReference type="Proteomes" id="UP000198629">
    <property type="component" value="Unassembled WGS sequence"/>
</dbReference>
<accession>A0A1G9CNU2</accession>
<name>A0A1G9CNU2_9PROT</name>
<evidence type="ECO:0000313" key="3">
    <source>
        <dbReference type="Proteomes" id="UP000198629"/>
    </source>
</evidence>
<organism evidence="2 3">
    <name type="scientific">Methylophilus rhizosphaerae</name>
    <dbReference type="NCBI Taxonomy" id="492660"/>
    <lineage>
        <taxon>Bacteria</taxon>
        <taxon>Pseudomonadati</taxon>
        <taxon>Pseudomonadota</taxon>
        <taxon>Betaproteobacteria</taxon>
        <taxon>Nitrosomonadales</taxon>
        <taxon>Methylophilaceae</taxon>
        <taxon>Methylophilus</taxon>
    </lineage>
</organism>
<evidence type="ECO:0000313" key="2">
    <source>
        <dbReference type="EMBL" id="SDK53318.1"/>
    </source>
</evidence>
<reference evidence="3" key="1">
    <citation type="submission" date="2016-10" db="EMBL/GenBank/DDBJ databases">
        <authorList>
            <person name="Varghese N."/>
            <person name="Submissions S."/>
        </authorList>
    </citation>
    <scope>NUCLEOTIDE SEQUENCE [LARGE SCALE GENOMIC DNA]</scope>
    <source>
        <strain evidence="3">CBMB127</strain>
    </source>
</reference>
<evidence type="ECO:0000259" key="1">
    <source>
        <dbReference type="PROSITE" id="PS50943"/>
    </source>
</evidence>
<dbReference type="GO" id="GO:0003677">
    <property type="term" value="F:DNA binding"/>
    <property type="evidence" value="ECO:0007669"/>
    <property type="project" value="InterPro"/>
</dbReference>
<dbReference type="SUPFAM" id="SSF47413">
    <property type="entry name" value="lambda repressor-like DNA-binding domains"/>
    <property type="match status" value="1"/>
</dbReference>
<dbReference type="InterPro" id="IPR010982">
    <property type="entry name" value="Lambda_DNA-bd_dom_sf"/>
</dbReference>
<dbReference type="InterPro" id="IPR001387">
    <property type="entry name" value="Cro/C1-type_HTH"/>
</dbReference>
<dbReference type="CDD" id="cd00093">
    <property type="entry name" value="HTH_XRE"/>
    <property type="match status" value="1"/>
</dbReference>
<dbReference type="RefSeq" id="WP_091471581.1">
    <property type="nucleotide sequence ID" value="NZ_FNFX01000003.1"/>
</dbReference>
<dbReference type="SMART" id="SM00530">
    <property type="entry name" value="HTH_XRE"/>
    <property type="match status" value="1"/>
</dbReference>
<keyword evidence="3" id="KW-1185">Reference proteome</keyword>
<dbReference type="OrthoDB" id="6006530at2"/>
<feature type="domain" description="HTH cro/C1-type" evidence="1">
    <location>
        <begin position="11"/>
        <end position="69"/>
    </location>
</feature>
<dbReference type="AlphaFoldDB" id="A0A1G9CNU2"/>
<dbReference type="EMBL" id="FNFX01000003">
    <property type="protein sequence ID" value="SDK53318.1"/>
    <property type="molecule type" value="Genomic_DNA"/>
</dbReference>
<proteinExistence type="predicted"/>
<protein>
    <submittedName>
        <fullName evidence="2">Helix-turn-helix domain-containing protein</fullName>
    </submittedName>
</protein>
<dbReference type="PROSITE" id="PS50943">
    <property type="entry name" value="HTH_CROC1"/>
    <property type="match status" value="1"/>
</dbReference>
<dbReference type="Pfam" id="PF01381">
    <property type="entry name" value="HTH_3"/>
    <property type="match status" value="1"/>
</dbReference>
<gene>
    <name evidence="2" type="ORF">SAMN05192566_1554</name>
</gene>
<dbReference type="Gene3D" id="1.10.260.40">
    <property type="entry name" value="lambda repressor-like DNA-binding domains"/>
    <property type="match status" value="1"/>
</dbReference>